<dbReference type="RefSeq" id="WP_162655661.1">
    <property type="nucleotide sequence ID" value="NZ_JBFAUJ010000020.1"/>
</dbReference>
<dbReference type="EMBL" id="JBFAUJ010000020">
    <property type="protein sequence ID" value="MEV8464194.1"/>
    <property type="molecule type" value="Genomic_DNA"/>
</dbReference>
<name>A0ABV3KXZ6_STRGS</name>
<evidence type="ECO:0000256" key="1">
    <source>
        <dbReference type="SAM" id="Phobius"/>
    </source>
</evidence>
<reference evidence="2 3" key="1">
    <citation type="submission" date="2024-06" db="EMBL/GenBank/DDBJ databases">
        <title>The Natural Products Discovery Center: Release of the First 8490 Sequenced Strains for Exploring Actinobacteria Biosynthetic Diversity.</title>
        <authorList>
            <person name="Kalkreuter E."/>
            <person name="Kautsar S.A."/>
            <person name="Yang D."/>
            <person name="Bader C.D."/>
            <person name="Teijaro C.N."/>
            <person name="Fluegel L."/>
            <person name="Davis C.M."/>
            <person name="Simpson J.R."/>
            <person name="Lauterbach L."/>
            <person name="Steele A.D."/>
            <person name="Gui C."/>
            <person name="Meng S."/>
            <person name="Li G."/>
            <person name="Viehrig K."/>
            <person name="Ye F."/>
            <person name="Su P."/>
            <person name="Kiefer A.F."/>
            <person name="Nichols A."/>
            <person name="Cepeda A.J."/>
            <person name="Yan W."/>
            <person name="Fan B."/>
            <person name="Jiang Y."/>
            <person name="Adhikari A."/>
            <person name="Zheng C.-J."/>
            <person name="Schuster L."/>
            <person name="Cowan T.M."/>
            <person name="Smanski M.J."/>
            <person name="Chevrette M.G."/>
            <person name="De Carvalho L.P.S."/>
            <person name="Shen B."/>
        </authorList>
    </citation>
    <scope>NUCLEOTIDE SEQUENCE [LARGE SCALE GENOMIC DNA]</scope>
    <source>
        <strain evidence="2 3">NPDC052360</strain>
    </source>
</reference>
<feature type="transmembrane region" description="Helical" evidence="1">
    <location>
        <begin position="58"/>
        <end position="85"/>
    </location>
</feature>
<gene>
    <name evidence="2" type="ORF">AB0470_32185</name>
</gene>
<comment type="caution">
    <text evidence="2">The sequence shown here is derived from an EMBL/GenBank/DDBJ whole genome shotgun (WGS) entry which is preliminary data.</text>
</comment>
<feature type="transmembrane region" description="Helical" evidence="1">
    <location>
        <begin position="6"/>
        <end position="24"/>
    </location>
</feature>
<keyword evidence="1" id="KW-0812">Transmembrane</keyword>
<keyword evidence="1" id="KW-0472">Membrane</keyword>
<keyword evidence="1" id="KW-1133">Transmembrane helix</keyword>
<organism evidence="2 3">
    <name type="scientific">Streptomyces griseosporeus</name>
    <dbReference type="NCBI Taxonomy" id="1910"/>
    <lineage>
        <taxon>Bacteria</taxon>
        <taxon>Bacillati</taxon>
        <taxon>Actinomycetota</taxon>
        <taxon>Actinomycetes</taxon>
        <taxon>Kitasatosporales</taxon>
        <taxon>Streptomycetaceae</taxon>
        <taxon>Streptomyces</taxon>
    </lineage>
</organism>
<evidence type="ECO:0000313" key="3">
    <source>
        <dbReference type="Proteomes" id="UP001553148"/>
    </source>
</evidence>
<keyword evidence="3" id="KW-1185">Reference proteome</keyword>
<dbReference type="Proteomes" id="UP001553148">
    <property type="component" value="Unassembled WGS sequence"/>
</dbReference>
<accession>A0ABV3KXZ6</accession>
<protein>
    <submittedName>
        <fullName evidence="2">Uncharacterized protein</fullName>
    </submittedName>
</protein>
<sequence length="206" mass="21910">MDAAVAGVVVALCLTVWDLLRMWLREPPRWTDRLGLAFWGTVSVLAAERWGPHWLVVVAWSVTGFCMLGAVAAAAVGALPTVPVVDAAQLRQRLLAACGPDGPETTTVGVSSTGFVAVRTTGAPSHVLAARLERGCPFCLVEEILTEVGQDAEQAVERYRGERSRGVNAMAVLTRTAPDAGRRADILPMTGNRKPFRAACATHALP</sequence>
<proteinExistence type="predicted"/>
<evidence type="ECO:0000313" key="2">
    <source>
        <dbReference type="EMBL" id="MEV8464194.1"/>
    </source>
</evidence>